<gene>
    <name evidence="5" type="primary">rpl34e</name>
    <name evidence="6" type="ORF">DFR86_06900</name>
</gene>
<dbReference type="Gene3D" id="6.20.340.10">
    <property type="match status" value="1"/>
</dbReference>
<keyword evidence="2 5" id="KW-0689">Ribosomal protein</keyword>
<dbReference type="Proteomes" id="UP000248410">
    <property type="component" value="Chromosome"/>
</dbReference>
<organism evidence="6 7">
    <name type="scientific">Acidianus sulfidivorans JP7</name>
    <dbReference type="NCBI Taxonomy" id="619593"/>
    <lineage>
        <taxon>Archaea</taxon>
        <taxon>Thermoproteota</taxon>
        <taxon>Thermoprotei</taxon>
        <taxon>Sulfolobales</taxon>
        <taxon>Sulfolobaceae</taxon>
        <taxon>Acidianus</taxon>
    </lineage>
</organism>
<dbReference type="InterPro" id="IPR018065">
    <property type="entry name" value="Ribosomal_eL34_CS"/>
</dbReference>
<dbReference type="KEGG" id="asul:DFR86_06900"/>
<evidence type="ECO:0000313" key="7">
    <source>
        <dbReference type="Proteomes" id="UP000248410"/>
    </source>
</evidence>
<dbReference type="Pfam" id="PF01199">
    <property type="entry name" value="Ribosomal_L34e"/>
    <property type="match status" value="1"/>
</dbReference>
<reference evidence="6 7" key="1">
    <citation type="submission" date="2018-05" db="EMBL/GenBank/DDBJ databases">
        <title>Complete Genome Sequences of Extremely Thermoacidophilic, Metal-Mobilizing Type-Strain Members of the Archaeal Family Sulfolobaceae: Acidianus brierleyi DSM-1651T, Acidianus sulfidivorans DSM-18786T, Metallosphaera hakonensis DSM-7519T, and Metallosphaera prunae DSM-10039T.</title>
        <authorList>
            <person name="Counts J.A."/>
            <person name="Kelly R.M."/>
        </authorList>
    </citation>
    <scope>NUCLEOTIDE SEQUENCE [LARGE SCALE GENOMIC DNA]</scope>
    <source>
        <strain evidence="6 7">JP7</strain>
    </source>
</reference>
<dbReference type="RefSeq" id="WP_110380196.1">
    <property type="nucleotide sequence ID" value="NZ_CP029288.2"/>
</dbReference>
<dbReference type="EMBL" id="CP029288">
    <property type="protein sequence ID" value="AWR97306.1"/>
    <property type="molecule type" value="Genomic_DNA"/>
</dbReference>
<dbReference type="GeneID" id="36837683"/>
<dbReference type="GO" id="GO:0003735">
    <property type="term" value="F:structural constituent of ribosome"/>
    <property type="evidence" value="ECO:0007669"/>
    <property type="project" value="InterPro"/>
</dbReference>
<dbReference type="PROSITE" id="PS01145">
    <property type="entry name" value="RIBOSOMAL_L34E"/>
    <property type="match status" value="1"/>
</dbReference>
<dbReference type="NCBIfam" id="NF003143">
    <property type="entry name" value="PRK04059.1"/>
    <property type="match status" value="1"/>
</dbReference>
<proteinExistence type="inferred from homology"/>
<evidence type="ECO:0000313" key="6">
    <source>
        <dbReference type="EMBL" id="AWR97306.1"/>
    </source>
</evidence>
<dbReference type="GO" id="GO:0006412">
    <property type="term" value="P:translation"/>
    <property type="evidence" value="ECO:0007669"/>
    <property type="project" value="UniProtKB-UniRule"/>
</dbReference>
<dbReference type="HAMAP" id="MF_00349">
    <property type="entry name" value="Ribosomal_eL34"/>
    <property type="match status" value="1"/>
</dbReference>
<keyword evidence="7" id="KW-1185">Reference proteome</keyword>
<accession>A0A2U9IMS4</accession>
<dbReference type="InterPro" id="IPR038562">
    <property type="entry name" value="Ribosomal_eL34_C_sf"/>
</dbReference>
<dbReference type="AlphaFoldDB" id="A0A2U9IMS4"/>
<dbReference type="InterPro" id="IPR008195">
    <property type="entry name" value="Ribosomal_eL34"/>
</dbReference>
<keyword evidence="3 5" id="KW-0687">Ribonucleoprotein</keyword>
<sequence>MVSPKLRSRSYRKIHVRLPSGKSVIHYERKKNNTAKCQICGKELFSVDTNKITNLSKSEKRPNRIFGGVLCHECVETLIKQVVRGTL</sequence>
<evidence type="ECO:0000256" key="2">
    <source>
        <dbReference type="ARBA" id="ARBA00022980"/>
    </source>
</evidence>
<evidence type="ECO:0000256" key="5">
    <source>
        <dbReference type="HAMAP-Rule" id="MF_00349"/>
    </source>
</evidence>
<dbReference type="PRINTS" id="PR01250">
    <property type="entry name" value="RIBOSOMALL34"/>
</dbReference>
<evidence type="ECO:0000256" key="3">
    <source>
        <dbReference type="ARBA" id="ARBA00023274"/>
    </source>
</evidence>
<protein>
    <recommendedName>
        <fullName evidence="4 5">Large ribosomal subunit protein eL34</fullName>
    </recommendedName>
</protein>
<comment type="similarity">
    <text evidence="1 5">Belongs to the eukaryotic ribosomal protein eL34 family.</text>
</comment>
<dbReference type="GO" id="GO:1990904">
    <property type="term" value="C:ribonucleoprotein complex"/>
    <property type="evidence" value="ECO:0007669"/>
    <property type="project" value="UniProtKB-KW"/>
</dbReference>
<evidence type="ECO:0000256" key="4">
    <source>
        <dbReference type="ARBA" id="ARBA00035227"/>
    </source>
</evidence>
<dbReference type="GO" id="GO:0005840">
    <property type="term" value="C:ribosome"/>
    <property type="evidence" value="ECO:0007669"/>
    <property type="project" value="UniProtKB-KW"/>
</dbReference>
<dbReference type="InterPro" id="IPR047868">
    <property type="entry name" value="Ribosomal_L34e_arc-type"/>
</dbReference>
<name>A0A2U9IMS4_9CREN</name>
<dbReference type="OrthoDB" id="43096at2157"/>
<evidence type="ECO:0000256" key="1">
    <source>
        <dbReference type="ARBA" id="ARBA00009875"/>
    </source>
</evidence>